<evidence type="ECO:0000313" key="2">
    <source>
        <dbReference type="Proteomes" id="UP000625711"/>
    </source>
</evidence>
<name>A0A834M5Q0_RHYFE</name>
<proteinExistence type="predicted"/>
<keyword evidence="2" id="KW-1185">Reference proteome</keyword>
<sequence>MFYSVLPLINDHPKIPGALIKSFIRQTLSKPRDGVSGVERVPLQSGGFCGEQEQAPGRFVDASRCSKLFGFGKMRANFSRWWSGEILLLTD</sequence>
<evidence type="ECO:0000313" key="1">
    <source>
        <dbReference type="EMBL" id="KAF7271408.1"/>
    </source>
</evidence>
<reference evidence="1" key="1">
    <citation type="submission" date="2020-08" db="EMBL/GenBank/DDBJ databases">
        <title>Genome sequencing and assembly of the red palm weevil Rhynchophorus ferrugineus.</title>
        <authorList>
            <person name="Dias G.B."/>
            <person name="Bergman C.M."/>
            <person name="Manee M."/>
        </authorList>
    </citation>
    <scope>NUCLEOTIDE SEQUENCE</scope>
    <source>
        <strain evidence="1">AA-2017</strain>
        <tissue evidence="1">Whole larva</tissue>
    </source>
</reference>
<comment type="caution">
    <text evidence="1">The sequence shown here is derived from an EMBL/GenBank/DDBJ whole genome shotgun (WGS) entry which is preliminary data.</text>
</comment>
<accession>A0A834M5Q0</accession>
<dbReference type="EMBL" id="JAACXV010013969">
    <property type="protein sequence ID" value="KAF7271408.1"/>
    <property type="molecule type" value="Genomic_DNA"/>
</dbReference>
<protein>
    <submittedName>
        <fullName evidence="1">Uncharacterized protein</fullName>
    </submittedName>
</protein>
<gene>
    <name evidence="1" type="ORF">GWI33_015763</name>
</gene>
<organism evidence="1 2">
    <name type="scientific">Rhynchophorus ferrugineus</name>
    <name type="common">Red palm weevil</name>
    <name type="synonym">Curculio ferrugineus</name>
    <dbReference type="NCBI Taxonomy" id="354439"/>
    <lineage>
        <taxon>Eukaryota</taxon>
        <taxon>Metazoa</taxon>
        <taxon>Ecdysozoa</taxon>
        <taxon>Arthropoda</taxon>
        <taxon>Hexapoda</taxon>
        <taxon>Insecta</taxon>
        <taxon>Pterygota</taxon>
        <taxon>Neoptera</taxon>
        <taxon>Endopterygota</taxon>
        <taxon>Coleoptera</taxon>
        <taxon>Polyphaga</taxon>
        <taxon>Cucujiformia</taxon>
        <taxon>Curculionidae</taxon>
        <taxon>Dryophthorinae</taxon>
        <taxon>Rhynchophorus</taxon>
    </lineage>
</organism>
<dbReference type="AlphaFoldDB" id="A0A834M5Q0"/>
<dbReference type="Proteomes" id="UP000625711">
    <property type="component" value="Unassembled WGS sequence"/>
</dbReference>